<dbReference type="EMBL" id="ONZQ02000004">
    <property type="protein sequence ID" value="SPO01221.1"/>
    <property type="molecule type" value="Genomic_DNA"/>
</dbReference>
<feature type="signal peptide" evidence="1">
    <location>
        <begin position="1"/>
        <end position="17"/>
    </location>
</feature>
<evidence type="ECO:0000256" key="1">
    <source>
        <dbReference type="SAM" id="SignalP"/>
    </source>
</evidence>
<keyword evidence="3" id="KW-1185">Reference proteome</keyword>
<dbReference type="Proteomes" id="UP001187682">
    <property type="component" value="Unassembled WGS sequence"/>
</dbReference>
<dbReference type="AlphaFoldDB" id="A0AAE8MV85"/>
<evidence type="ECO:0000313" key="2">
    <source>
        <dbReference type="EMBL" id="SPO01221.1"/>
    </source>
</evidence>
<protein>
    <submittedName>
        <fullName evidence="2">Uncharacterized protein</fullName>
    </submittedName>
</protein>
<organism evidence="2 3">
    <name type="scientific">Cephalotrichum gorgonifer</name>
    <dbReference type="NCBI Taxonomy" id="2041049"/>
    <lineage>
        <taxon>Eukaryota</taxon>
        <taxon>Fungi</taxon>
        <taxon>Dikarya</taxon>
        <taxon>Ascomycota</taxon>
        <taxon>Pezizomycotina</taxon>
        <taxon>Sordariomycetes</taxon>
        <taxon>Hypocreomycetidae</taxon>
        <taxon>Microascales</taxon>
        <taxon>Microascaceae</taxon>
        <taxon>Cephalotrichum</taxon>
    </lineage>
</organism>
<gene>
    <name evidence="2" type="ORF">DNG_03968</name>
</gene>
<comment type="caution">
    <text evidence="2">The sequence shown here is derived from an EMBL/GenBank/DDBJ whole genome shotgun (WGS) entry which is preliminary data.</text>
</comment>
<sequence>MQLALLTSALYAAVGVAQPGEPWTGPIVVVYGTDIYDTAHQFRVPDNGPALPVFRLAMIKSAYIESPAGASCTITGRESVWELVEGTDLIIDPPEHFTSISCRSAEE</sequence>
<evidence type="ECO:0000313" key="3">
    <source>
        <dbReference type="Proteomes" id="UP001187682"/>
    </source>
</evidence>
<keyword evidence="1" id="KW-0732">Signal</keyword>
<name>A0AAE8MV85_9PEZI</name>
<reference evidence="2" key="1">
    <citation type="submission" date="2018-03" db="EMBL/GenBank/DDBJ databases">
        <authorList>
            <person name="Guldener U."/>
        </authorList>
    </citation>
    <scope>NUCLEOTIDE SEQUENCE</scope>
</reference>
<accession>A0AAE8MV85</accession>
<proteinExistence type="predicted"/>
<feature type="chain" id="PRO_5042090989" evidence="1">
    <location>
        <begin position="18"/>
        <end position="107"/>
    </location>
</feature>